<feature type="region of interest" description="Disordered" evidence="1">
    <location>
        <begin position="48"/>
        <end position="93"/>
    </location>
</feature>
<name>A0AAV1L1F6_9NEOP</name>
<sequence length="93" mass="10481">MFNRELHRNILTFVTVDFLVGKLRLRVHRPCYPQEILTCVLKDLGQTNPLETVGRAQRDTPRTPSASSDAVRRAPDFSSSGPYGPPQLRHPAL</sequence>
<organism evidence="2 3">
    <name type="scientific">Parnassius mnemosyne</name>
    <name type="common">clouded apollo</name>
    <dbReference type="NCBI Taxonomy" id="213953"/>
    <lineage>
        <taxon>Eukaryota</taxon>
        <taxon>Metazoa</taxon>
        <taxon>Ecdysozoa</taxon>
        <taxon>Arthropoda</taxon>
        <taxon>Hexapoda</taxon>
        <taxon>Insecta</taxon>
        <taxon>Pterygota</taxon>
        <taxon>Neoptera</taxon>
        <taxon>Endopterygota</taxon>
        <taxon>Lepidoptera</taxon>
        <taxon>Glossata</taxon>
        <taxon>Ditrysia</taxon>
        <taxon>Papilionoidea</taxon>
        <taxon>Papilionidae</taxon>
        <taxon>Parnassiinae</taxon>
        <taxon>Parnassini</taxon>
        <taxon>Parnassius</taxon>
        <taxon>Driopa</taxon>
    </lineage>
</organism>
<protein>
    <submittedName>
        <fullName evidence="2">Uncharacterized protein</fullName>
    </submittedName>
</protein>
<accession>A0AAV1L1F6</accession>
<dbReference type="AlphaFoldDB" id="A0AAV1L1F6"/>
<gene>
    <name evidence="2" type="ORF">PARMNEM_LOCUS8902</name>
</gene>
<proteinExistence type="predicted"/>
<dbReference type="EMBL" id="CAVLGL010000082">
    <property type="protein sequence ID" value="CAK1588244.1"/>
    <property type="molecule type" value="Genomic_DNA"/>
</dbReference>
<evidence type="ECO:0000256" key="1">
    <source>
        <dbReference type="SAM" id="MobiDB-lite"/>
    </source>
</evidence>
<reference evidence="2 3" key="1">
    <citation type="submission" date="2023-11" db="EMBL/GenBank/DDBJ databases">
        <authorList>
            <person name="Hedman E."/>
            <person name="Englund M."/>
            <person name="Stromberg M."/>
            <person name="Nyberg Akerstrom W."/>
            <person name="Nylinder S."/>
            <person name="Jareborg N."/>
            <person name="Kallberg Y."/>
            <person name="Kronander E."/>
        </authorList>
    </citation>
    <scope>NUCLEOTIDE SEQUENCE [LARGE SCALE GENOMIC DNA]</scope>
</reference>
<dbReference type="Proteomes" id="UP001314205">
    <property type="component" value="Unassembled WGS sequence"/>
</dbReference>
<evidence type="ECO:0000313" key="3">
    <source>
        <dbReference type="Proteomes" id="UP001314205"/>
    </source>
</evidence>
<evidence type="ECO:0000313" key="2">
    <source>
        <dbReference type="EMBL" id="CAK1588244.1"/>
    </source>
</evidence>
<keyword evidence="3" id="KW-1185">Reference proteome</keyword>
<comment type="caution">
    <text evidence="2">The sequence shown here is derived from an EMBL/GenBank/DDBJ whole genome shotgun (WGS) entry which is preliminary data.</text>
</comment>